<dbReference type="PANTHER" id="PTHR11695:SF294">
    <property type="entry name" value="RETICULON-4-INTERACTING PROTEIN 1, MITOCHONDRIAL"/>
    <property type="match status" value="1"/>
</dbReference>
<evidence type="ECO:0000313" key="3">
    <source>
        <dbReference type="Proteomes" id="UP001287356"/>
    </source>
</evidence>
<dbReference type="InterPro" id="IPR013154">
    <property type="entry name" value="ADH-like_N"/>
</dbReference>
<dbReference type="SMART" id="SM00829">
    <property type="entry name" value="PKS_ER"/>
    <property type="match status" value="1"/>
</dbReference>
<dbReference type="SUPFAM" id="SSF51735">
    <property type="entry name" value="NAD(P)-binding Rossmann-fold domains"/>
    <property type="match status" value="1"/>
</dbReference>
<name>A0AAE0NM30_9PEZI</name>
<accession>A0AAE0NM30</accession>
<dbReference type="AlphaFoldDB" id="A0AAE0NM30"/>
<comment type="caution">
    <text evidence="2">The sequence shown here is derived from an EMBL/GenBank/DDBJ whole genome shotgun (WGS) entry which is preliminary data.</text>
</comment>
<organism evidence="2 3">
    <name type="scientific">Lasiosphaeria ovina</name>
    <dbReference type="NCBI Taxonomy" id="92902"/>
    <lineage>
        <taxon>Eukaryota</taxon>
        <taxon>Fungi</taxon>
        <taxon>Dikarya</taxon>
        <taxon>Ascomycota</taxon>
        <taxon>Pezizomycotina</taxon>
        <taxon>Sordariomycetes</taxon>
        <taxon>Sordariomycetidae</taxon>
        <taxon>Sordariales</taxon>
        <taxon>Lasiosphaeriaceae</taxon>
        <taxon>Lasiosphaeria</taxon>
    </lineage>
</organism>
<dbReference type="Gene3D" id="3.90.180.10">
    <property type="entry name" value="Medium-chain alcohol dehydrogenases, catalytic domain"/>
    <property type="match status" value="1"/>
</dbReference>
<evidence type="ECO:0000313" key="2">
    <source>
        <dbReference type="EMBL" id="KAK3384046.1"/>
    </source>
</evidence>
<sequence>MVPATMRAWRYADGTTAKTLAGKLLEDSIVLDTAAPAPDKQSLAKDQFLVQVISAALNPADYKLPESDWFGRMFGLGKDSQPGMDFSGRVVARHPSLSPSASPFEEGQLVFGSLAKASRYGTLGEFVVASTAELAALPAAGVSLDQAAALGTSAGTAWTALASLGAAAKPDTHVFVHGGSGGVGSYAVQFAKLLGAASVTASASTANAAAVRALGADHVVDYKTTPDVAGELALQKRTFDLVVDCAGAPADFYERTASLLRPDGTYMQVAAAPTAGGIGKIVANMAKAAIARRRFGFAADKGNAEVYARLAGWVAEGKLAPVIGHTVAFEDVPAAYKMLREGRARGKIVVRVSEPPAGRT</sequence>
<evidence type="ECO:0000259" key="1">
    <source>
        <dbReference type="SMART" id="SM00829"/>
    </source>
</evidence>
<dbReference type="InterPro" id="IPR020843">
    <property type="entry name" value="ER"/>
</dbReference>
<dbReference type="Gene3D" id="3.40.50.720">
    <property type="entry name" value="NAD(P)-binding Rossmann-like Domain"/>
    <property type="match status" value="1"/>
</dbReference>
<dbReference type="EMBL" id="JAULSN010000001">
    <property type="protein sequence ID" value="KAK3384046.1"/>
    <property type="molecule type" value="Genomic_DNA"/>
</dbReference>
<dbReference type="Pfam" id="PF08240">
    <property type="entry name" value="ADH_N"/>
    <property type="match status" value="1"/>
</dbReference>
<dbReference type="GO" id="GO:0016491">
    <property type="term" value="F:oxidoreductase activity"/>
    <property type="evidence" value="ECO:0007669"/>
    <property type="project" value="InterPro"/>
</dbReference>
<reference evidence="2" key="2">
    <citation type="submission" date="2023-06" db="EMBL/GenBank/DDBJ databases">
        <authorList>
            <consortium name="Lawrence Berkeley National Laboratory"/>
            <person name="Haridas S."/>
            <person name="Hensen N."/>
            <person name="Bonometti L."/>
            <person name="Westerberg I."/>
            <person name="Brannstrom I.O."/>
            <person name="Guillou S."/>
            <person name="Cros-Aarteil S."/>
            <person name="Calhoun S."/>
            <person name="Kuo A."/>
            <person name="Mondo S."/>
            <person name="Pangilinan J."/>
            <person name="Riley R."/>
            <person name="Labutti K."/>
            <person name="Andreopoulos B."/>
            <person name="Lipzen A."/>
            <person name="Chen C."/>
            <person name="Yanf M."/>
            <person name="Daum C."/>
            <person name="Ng V."/>
            <person name="Clum A."/>
            <person name="Steindorff A."/>
            <person name="Ohm R."/>
            <person name="Martin F."/>
            <person name="Silar P."/>
            <person name="Natvig D."/>
            <person name="Lalanne C."/>
            <person name="Gautier V."/>
            <person name="Ament-Velasquez S.L."/>
            <person name="Kruys A."/>
            <person name="Hutchinson M.I."/>
            <person name="Powell A.J."/>
            <person name="Barry K."/>
            <person name="Miller A.N."/>
            <person name="Grigoriev I.V."/>
            <person name="Debuchy R."/>
            <person name="Gladieux P."/>
            <person name="Thoren M.H."/>
            <person name="Johannesson H."/>
        </authorList>
    </citation>
    <scope>NUCLEOTIDE SEQUENCE</scope>
    <source>
        <strain evidence="2">CBS 958.72</strain>
    </source>
</reference>
<keyword evidence="3" id="KW-1185">Reference proteome</keyword>
<gene>
    <name evidence="2" type="ORF">B0T24DRAFT_567142</name>
</gene>
<dbReference type="SUPFAM" id="SSF50129">
    <property type="entry name" value="GroES-like"/>
    <property type="match status" value="1"/>
</dbReference>
<dbReference type="GO" id="GO:0005739">
    <property type="term" value="C:mitochondrion"/>
    <property type="evidence" value="ECO:0007669"/>
    <property type="project" value="TreeGrafter"/>
</dbReference>
<proteinExistence type="predicted"/>
<dbReference type="InterPro" id="IPR036291">
    <property type="entry name" value="NAD(P)-bd_dom_sf"/>
</dbReference>
<protein>
    <recommendedName>
        <fullName evidence="1">Enoyl reductase (ER) domain-containing protein</fullName>
    </recommendedName>
</protein>
<feature type="domain" description="Enoyl reductase (ER)" evidence="1">
    <location>
        <begin position="23"/>
        <end position="350"/>
    </location>
</feature>
<dbReference type="Proteomes" id="UP001287356">
    <property type="component" value="Unassembled WGS sequence"/>
</dbReference>
<dbReference type="PANTHER" id="PTHR11695">
    <property type="entry name" value="ALCOHOL DEHYDROGENASE RELATED"/>
    <property type="match status" value="1"/>
</dbReference>
<dbReference type="CDD" id="cd08267">
    <property type="entry name" value="MDR1"/>
    <property type="match status" value="1"/>
</dbReference>
<reference evidence="2" key="1">
    <citation type="journal article" date="2023" name="Mol. Phylogenet. Evol.">
        <title>Genome-scale phylogeny and comparative genomics of the fungal order Sordariales.</title>
        <authorList>
            <person name="Hensen N."/>
            <person name="Bonometti L."/>
            <person name="Westerberg I."/>
            <person name="Brannstrom I.O."/>
            <person name="Guillou S."/>
            <person name="Cros-Aarteil S."/>
            <person name="Calhoun S."/>
            <person name="Haridas S."/>
            <person name="Kuo A."/>
            <person name="Mondo S."/>
            <person name="Pangilinan J."/>
            <person name="Riley R."/>
            <person name="LaButti K."/>
            <person name="Andreopoulos B."/>
            <person name="Lipzen A."/>
            <person name="Chen C."/>
            <person name="Yan M."/>
            <person name="Daum C."/>
            <person name="Ng V."/>
            <person name="Clum A."/>
            <person name="Steindorff A."/>
            <person name="Ohm R.A."/>
            <person name="Martin F."/>
            <person name="Silar P."/>
            <person name="Natvig D.O."/>
            <person name="Lalanne C."/>
            <person name="Gautier V."/>
            <person name="Ament-Velasquez S.L."/>
            <person name="Kruys A."/>
            <person name="Hutchinson M.I."/>
            <person name="Powell A.J."/>
            <person name="Barry K."/>
            <person name="Miller A.N."/>
            <person name="Grigoriev I.V."/>
            <person name="Debuchy R."/>
            <person name="Gladieux P."/>
            <person name="Hiltunen Thoren M."/>
            <person name="Johannesson H."/>
        </authorList>
    </citation>
    <scope>NUCLEOTIDE SEQUENCE</scope>
    <source>
        <strain evidence="2">CBS 958.72</strain>
    </source>
</reference>
<dbReference type="InterPro" id="IPR011032">
    <property type="entry name" value="GroES-like_sf"/>
</dbReference>
<dbReference type="Pfam" id="PF13602">
    <property type="entry name" value="ADH_zinc_N_2"/>
    <property type="match status" value="1"/>
</dbReference>
<dbReference type="InterPro" id="IPR050700">
    <property type="entry name" value="YIM1/Zinc_Alcohol_DH_Fams"/>
</dbReference>